<dbReference type="InterPro" id="IPR007860">
    <property type="entry name" value="DNA_mmatch_repair_MutS_con_dom"/>
</dbReference>
<dbReference type="GO" id="GO:0030983">
    <property type="term" value="F:mismatched DNA binding"/>
    <property type="evidence" value="ECO:0007669"/>
    <property type="project" value="InterPro"/>
</dbReference>
<evidence type="ECO:0000256" key="9">
    <source>
        <dbReference type="HAMAP-Rule" id="MF_00096"/>
    </source>
</evidence>
<organism evidence="13">
    <name type="scientific">Thermodesulfovibrio aggregans</name>
    <dbReference type="NCBI Taxonomy" id="86166"/>
    <lineage>
        <taxon>Bacteria</taxon>
        <taxon>Pseudomonadati</taxon>
        <taxon>Nitrospirota</taxon>
        <taxon>Thermodesulfovibrionia</taxon>
        <taxon>Thermodesulfovibrionales</taxon>
        <taxon>Thermodesulfovibrionaceae</taxon>
        <taxon>Thermodesulfovibrio</taxon>
    </lineage>
</organism>
<dbReference type="PANTHER" id="PTHR11361">
    <property type="entry name" value="DNA MISMATCH REPAIR PROTEIN MUTS FAMILY MEMBER"/>
    <property type="match status" value="1"/>
</dbReference>
<dbReference type="InterPro" id="IPR000432">
    <property type="entry name" value="DNA_mismatch_repair_MutS_C"/>
</dbReference>
<dbReference type="InterPro" id="IPR007696">
    <property type="entry name" value="DNA_mismatch_repair_MutS_core"/>
</dbReference>
<evidence type="ECO:0000256" key="5">
    <source>
        <dbReference type="ARBA" id="ARBA00022840"/>
    </source>
</evidence>
<dbReference type="FunFam" id="1.10.1420.10:FF:000001">
    <property type="entry name" value="DNA mismatch repair protein MutS"/>
    <property type="match status" value="1"/>
</dbReference>
<keyword evidence="11" id="KW-0175">Coiled coil</keyword>
<dbReference type="EMBL" id="DTHO01000066">
    <property type="protein sequence ID" value="HGH00026.1"/>
    <property type="molecule type" value="Genomic_DNA"/>
</dbReference>
<dbReference type="InterPro" id="IPR007695">
    <property type="entry name" value="DNA_mismatch_repair_MutS-lik_N"/>
</dbReference>
<dbReference type="PANTHER" id="PTHR11361:SF34">
    <property type="entry name" value="DNA MISMATCH REPAIR PROTEIN MSH1, MITOCHONDRIAL"/>
    <property type="match status" value="1"/>
</dbReference>
<dbReference type="Pfam" id="PF05190">
    <property type="entry name" value="MutS_IV"/>
    <property type="match status" value="1"/>
</dbReference>
<feature type="coiled-coil region" evidence="11">
    <location>
        <begin position="488"/>
        <end position="522"/>
    </location>
</feature>
<reference evidence="13" key="1">
    <citation type="journal article" date="2020" name="mSystems">
        <title>Genome- and Community-Level Interaction Insights into Carbon Utilization and Element Cycling Functions of Hydrothermarchaeota in Hydrothermal Sediment.</title>
        <authorList>
            <person name="Zhou Z."/>
            <person name="Liu Y."/>
            <person name="Xu W."/>
            <person name="Pan J."/>
            <person name="Luo Z.H."/>
            <person name="Li M."/>
        </authorList>
    </citation>
    <scope>NUCLEOTIDE SEQUENCE [LARGE SCALE GENOMIC DNA]</scope>
    <source>
        <strain evidence="13">SpSt-788</strain>
    </source>
</reference>
<evidence type="ECO:0000256" key="1">
    <source>
        <dbReference type="ARBA" id="ARBA00006271"/>
    </source>
</evidence>
<accession>A0A7C4EM50</accession>
<evidence type="ECO:0000256" key="3">
    <source>
        <dbReference type="ARBA" id="ARBA00022741"/>
    </source>
</evidence>
<evidence type="ECO:0000256" key="8">
    <source>
        <dbReference type="ARBA" id="ARBA00024647"/>
    </source>
</evidence>
<evidence type="ECO:0000256" key="2">
    <source>
        <dbReference type="ARBA" id="ARBA00021982"/>
    </source>
</evidence>
<dbReference type="InterPro" id="IPR036187">
    <property type="entry name" value="DNA_mismatch_repair_MutS_sf"/>
</dbReference>
<evidence type="ECO:0000256" key="6">
    <source>
        <dbReference type="ARBA" id="ARBA00023125"/>
    </source>
</evidence>
<evidence type="ECO:0000259" key="12">
    <source>
        <dbReference type="PROSITE" id="PS00486"/>
    </source>
</evidence>
<dbReference type="Pfam" id="PF01624">
    <property type="entry name" value="MutS_I"/>
    <property type="match status" value="1"/>
</dbReference>
<name>A0A7C4EM50_9BACT</name>
<evidence type="ECO:0000256" key="10">
    <source>
        <dbReference type="RuleBase" id="RU003756"/>
    </source>
</evidence>
<dbReference type="InterPro" id="IPR005748">
    <property type="entry name" value="DNA_mismatch_repair_MutS"/>
</dbReference>
<feature type="domain" description="DNA mismatch repair proteins mutS family" evidence="12">
    <location>
        <begin position="691"/>
        <end position="707"/>
    </location>
</feature>
<evidence type="ECO:0000256" key="7">
    <source>
        <dbReference type="ARBA" id="ARBA00023204"/>
    </source>
</evidence>
<dbReference type="FunFam" id="3.40.50.300:FF:000870">
    <property type="entry name" value="MutS protein homolog 4"/>
    <property type="match status" value="1"/>
</dbReference>
<dbReference type="InterPro" id="IPR036678">
    <property type="entry name" value="MutS_con_dom_sf"/>
</dbReference>
<dbReference type="AlphaFoldDB" id="A0A7C4EM50"/>
<dbReference type="SUPFAM" id="SSF55271">
    <property type="entry name" value="DNA repair protein MutS, domain I"/>
    <property type="match status" value="1"/>
</dbReference>
<dbReference type="InterPro" id="IPR007861">
    <property type="entry name" value="DNA_mismatch_repair_MutS_clamp"/>
</dbReference>
<dbReference type="Gene3D" id="3.40.1170.10">
    <property type="entry name" value="DNA repair protein MutS, domain I"/>
    <property type="match status" value="1"/>
</dbReference>
<dbReference type="GO" id="GO:0005524">
    <property type="term" value="F:ATP binding"/>
    <property type="evidence" value="ECO:0007669"/>
    <property type="project" value="UniProtKB-UniRule"/>
</dbReference>
<dbReference type="SUPFAM" id="SSF53150">
    <property type="entry name" value="DNA repair protein MutS, domain II"/>
    <property type="match status" value="1"/>
</dbReference>
<keyword evidence="3 9" id="KW-0547">Nucleotide-binding</keyword>
<keyword evidence="5 9" id="KW-0067">ATP-binding</keyword>
<dbReference type="PROSITE" id="PS00486">
    <property type="entry name" value="DNA_MISMATCH_REPAIR_2"/>
    <property type="match status" value="1"/>
</dbReference>
<dbReference type="InterPro" id="IPR016151">
    <property type="entry name" value="DNA_mismatch_repair_MutS_N"/>
</dbReference>
<feature type="binding site" evidence="9">
    <location>
        <begin position="617"/>
        <end position="624"/>
    </location>
    <ligand>
        <name>ATP</name>
        <dbReference type="ChEBI" id="CHEBI:30616"/>
    </ligand>
</feature>
<dbReference type="SUPFAM" id="SSF52540">
    <property type="entry name" value="P-loop containing nucleoside triphosphate hydrolases"/>
    <property type="match status" value="1"/>
</dbReference>
<dbReference type="Gene3D" id="3.30.420.110">
    <property type="entry name" value="MutS, connector domain"/>
    <property type="match status" value="1"/>
</dbReference>
<dbReference type="Pfam" id="PF05188">
    <property type="entry name" value="MutS_II"/>
    <property type="match status" value="1"/>
</dbReference>
<dbReference type="Gene3D" id="1.10.1420.10">
    <property type="match status" value="2"/>
</dbReference>
<gene>
    <name evidence="9 13" type="primary">mutS</name>
    <name evidence="13" type="ORF">ENV75_06240</name>
</gene>
<dbReference type="GO" id="GO:0140664">
    <property type="term" value="F:ATP-dependent DNA damage sensor activity"/>
    <property type="evidence" value="ECO:0007669"/>
    <property type="project" value="InterPro"/>
</dbReference>
<comment type="caution">
    <text evidence="13">The sequence shown here is derived from an EMBL/GenBank/DDBJ whole genome shotgun (WGS) entry which is preliminary data.</text>
</comment>
<keyword evidence="7 9" id="KW-0234">DNA repair</keyword>
<dbReference type="InterPro" id="IPR045076">
    <property type="entry name" value="MutS"/>
</dbReference>
<sequence length="853" mass="97354">MNSEDALELTPLMRQYFQIKQNYRDVILLFRLGDFYEIFGEDAKIASKILQITLTTRNKSKEKSVPMCGFPYFASDSYIEKLLSAGYKVAICEQVGDPKTSKGIVDREVVKVLTPGTYLPEGVKENIYIMAVYPFRKKTGIALSDITTGDFILYETEKNFNEELLRFEPKEILLPSSYKDSYRFEEIPFHKTFIEDWKFDYFTSYKMLLHHFKVASLKSYGAEELESAIQAAGGLLSYLEETKQSVKFKGIKVFNLSDFMLLDPSTKKNLEIISSLDGSKDGSLFWLLDETLTPMGNRFLKNALSSPLLKREEIEKRLKCVEAFYKDLLLRETLRQSIKDFPDIERIALKIRAKNVNPRELRALMEALKKIPEIKEKLSKSDFEQIKELSENLHPLEEISELIDKAIVNSPPALTSEGGIFKETYNDEIAFLRKLTVSGKDYIAKLEAQERQNTGISSLKIGYNRIFGYYIEVTKTNLHLVPCHYIRKQTLINAERFITEELKELETKILGAEERLKTLEHELFIELIEKITPSVEKILKNAETTGYIDFILSLATVASKYNYTKPEVTDDEIIEIIDGRHPVIERLIQLGKLPEQRFIPNDLSIGSENQKIIILTGPNMAGKSTYMRQNALIVLMAQIGSFVPATSAKIGIVDRIFTRIGASDYLGKGQSTFMVEMIEVANILNNATSRSFIILDEVGRGTSTFDGISIAWATVEYIAQKIKARTLFATHYHELTELAFNIDCVKNYSVAVKEWGDEIIFLRKIQMGGADRSYGIQVARVAGLPEELLTRARQLLAKLEKRELSTFKVMGRQLDLFFQGDPLIAEIAKIDLENITPQKALKKLKELKEMIKE</sequence>
<dbReference type="SUPFAM" id="SSF48334">
    <property type="entry name" value="DNA repair protein MutS, domain III"/>
    <property type="match status" value="1"/>
</dbReference>
<dbReference type="SMART" id="SM00533">
    <property type="entry name" value="MUTSd"/>
    <property type="match status" value="1"/>
</dbReference>
<dbReference type="InterPro" id="IPR017261">
    <property type="entry name" value="DNA_mismatch_repair_MutS/MSH"/>
</dbReference>
<comment type="similarity">
    <text evidence="1 9 10">Belongs to the DNA mismatch repair MutS family.</text>
</comment>
<dbReference type="GO" id="GO:0005829">
    <property type="term" value="C:cytosol"/>
    <property type="evidence" value="ECO:0007669"/>
    <property type="project" value="TreeGrafter"/>
</dbReference>
<evidence type="ECO:0000313" key="13">
    <source>
        <dbReference type="EMBL" id="HGH00026.1"/>
    </source>
</evidence>
<dbReference type="Gene3D" id="3.40.50.300">
    <property type="entry name" value="P-loop containing nucleotide triphosphate hydrolases"/>
    <property type="match status" value="1"/>
</dbReference>
<comment type="function">
    <text evidence="8 9">This protein is involved in the repair of mismatches in DNA. It is possible that it carries out the mismatch recognition step. This protein has a weak ATPase activity.</text>
</comment>
<dbReference type="Pfam" id="PF05192">
    <property type="entry name" value="MutS_III"/>
    <property type="match status" value="1"/>
</dbReference>
<dbReference type="Pfam" id="PF00488">
    <property type="entry name" value="MutS_V"/>
    <property type="match status" value="1"/>
</dbReference>
<evidence type="ECO:0000256" key="11">
    <source>
        <dbReference type="SAM" id="Coils"/>
    </source>
</evidence>
<dbReference type="InterPro" id="IPR027417">
    <property type="entry name" value="P-loop_NTPase"/>
</dbReference>
<proteinExistence type="inferred from homology"/>
<dbReference type="GO" id="GO:0006298">
    <property type="term" value="P:mismatch repair"/>
    <property type="evidence" value="ECO:0007669"/>
    <property type="project" value="UniProtKB-UniRule"/>
</dbReference>
<dbReference type="SMART" id="SM00534">
    <property type="entry name" value="MUTSac"/>
    <property type="match status" value="1"/>
</dbReference>
<dbReference type="NCBIfam" id="TIGR01070">
    <property type="entry name" value="mutS1"/>
    <property type="match status" value="1"/>
</dbReference>
<dbReference type="HAMAP" id="MF_00096">
    <property type="entry name" value="MutS"/>
    <property type="match status" value="1"/>
</dbReference>
<keyword evidence="4 9" id="KW-0227">DNA damage</keyword>
<dbReference type="CDD" id="cd03284">
    <property type="entry name" value="ABC_MutS1"/>
    <property type="match status" value="1"/>
</dbReference>
<dbReference type="GO" id="GO:0003684">
    <property type="term" value="F:damaged DNA binding"/>
    <property type="evidence" value="ECO:0007669"/>
    <property type="project" value="UniProtKB-UniRule"/>
</dbReference>
<evidence type="ECO:0000256" key="4">
    <source>
        <dbReference type="ARBA" id="ARBA00022763"/>
    </source>
</evidence>
<dbReference type="PIRSF" id="PIRSF037677">
    <property type="entry name" value="DNA_mis_repair_Msh6"/>
    <property type="match status" value="1"/>
</dbReference>
<dbReference type="FunFam" id="3.40.1170.10:FF:000001">
    <property type="entry name" value="DNA mismatch repair protein MutS"/>
    <property type="match status" value="1"/>
</dbReference>
<dbReference type="NCBIfam" id="NF003810">
    <property type="entry name" value="PRK05399.1"/>
    <property type="match status" value="1"/>
</dbReference>
<protein>
    <recommendedName>
        <fullName evidence="2 9">DNA mismatch repair protein MutS</fullName>
    </recommendedName>
</protein>
<keyword evidence="6 9" id="KW-0238">DNA-binding</keyword>